<accession>A0ABN9R5U0</accession>
<evidence type="ECO:0000259" key="2">
    <source>
        <dbReference type="Pfam" id="PF02543"/>
    </source>
</evidence>
<protein>
    <recommendedName>
        <fullName evidence="2">Carbamoyltransferase domain-containing protein</fullName>
    </recommendedName>
</protein>
<keyword evidence="1" id="KW-0732">Signal</keyword>
<dbReference type="SUPFAM" id="SSF53067">
    <property type="entry name" value="Actin-like ATPase domain"/>
    <property type="match status" value="1"/>
</dbReference>
<evidence type="ECO:0000256" key="1">
    <source>
        <dbReference type="SAM" id="SignalP"/>
    </source>
</evidence>
<reference evidence="3" key="1">
    <citation type="submission" date="2023-10" db="EMBL/GenBank/DDBJ databases">
        <authorList>
            <person name="Chen Y."/>
            <person name="Shah S."/>
            <person name="Dougan E. K."/>
            <person name="Thang M."/>
            <person name="Chan C."/>
        </authorList>
    </citation>
    <scope>NUCLEOTIDE SEQUENCE [LARGE SCALE GENOMIC DNA]</scope>
</reference>
<gene>
    <name evidence="3" type="ORF">PCOR1329_LOCUS17006</name>
</gene>
<dbReference type="InterPro" id="IPR051338">
    <property type="entry name" value="NodU/CmcH_Carbamoyltrnsfr"/>
</dbReference>
<sequence>MLGHWAILLSPAWTSASVMPRLHLNLTVEGRDTPLYWDPQTEDVAMAVREFKDNYGMGDPTGVDAEFEFETEIRLRLLRAMVASHEEAWGSARPLPLQGGSPLKPAPVADRGATLALYGNHDANIAVSVNGRVQSFWSWSASLGCGTSCPRATTARPARRGWRRCAPRGTAARARAAPARGASNTAWSSFASYPMPAELPNIVEEVFAVEQWQYVDHAEAHALLAFHASPLRTALVVVSDADFHIFYASLGGIRRLGRLDYSLGVMYMVLAGLLPEVTGKSNEKICKWPGTGNLFEDSWKTSEGDRDLSSLGWAGKLMGYAATGSPDEAIGSVVREAYEASGAMPKYAPEHIFSYGQGKTRLPHRFSECLQTICASVEGQQALAASVQAEFEKITQQTVLQLVEHVGVENLDGVVLTGGCALNVLANQKIRDALLFSRSTA</sequence>
<dbReference type="Pfam" id="PF02543">
    <property type="entry name" value="Carbam_trans_N"/>
    <property type="match status" value="1"/>
</dbReference>
<dbReference type="PANTHER" id="PTHR34847">
    <property type="entry name" value="NODULATION PROTEIN U"/>
    <property type="match status" value="1"/>
</dbReference>
<organism evidence="3 4">
    <name type="scientific">Prorocentrum cordatum</name>
    <dbReference type="NCBI Taxonomy" id="2364126"/>
    <lineage>
        <taxon>Eukaryota</taxon>
        <taxon>Sar</taxon>
        <taxon>Alveolata</taxon>
        <taxon>Dinophyceae</taxon>
        <taxon>Prorocentrales</taxon>
        <taxon>Prorocentraceae</taxon>
        <taxon>Prorocentrum</taxon>
    </lineage>
</organism>
<name>A0ABN9R5U0_9DINO</name>
<feature type="signal peptide" evidence="1">
    <location>
        <begin position="1"/>
        <end position="16"/>
    </location>
</feature>
<dbReference type="Gene3D" id="3.30.420.40">
    <property type="match status" value="1"/>
</dbReference>
<evidence type="ECO:0000313" key="4">
    <source>
        <dbReference type="Proteomes" id="UP001189429"/>
    </source>
</evidence>
<dbReference type="Proteomes" id="UP001189429">
    <property type="component" value="Unassembled WGS sequence"/>
</dbReference>
<comment type="caution">
    <text evidence="3">The sequence shown here is derived from an EMBL/GenBank/DDBJ whole genome shotgun (WGS) entry which is preliminary data.</text>
</comment>
<dbReference type="InterPro" id="IPR003696">
    <property type="entry name" value="Carbtransf_dom"/>
</dbReference>
<dbReference type="InterPro" id="IPR043129">
    <property type="entry name" value="ATPase_NBD"/>
</dbReference>
<dbReference type="EMBL" id="CAUYUJ010005240">
    <property type="protein sequence ID" value="CAK0812855.1"/>
    <property type="molecule type" value="Genomic_DNA"/>
</dbReference>
<proteinExistence type="predicted"/>
<dbReference type="PANTHER" id="PTHR34847:SF1">
    <property type="entry name" value="NODULATION PROTEIN U"/>
    <property type="match status" value="1"/>
</dbReference>
<evidence type="ECO:0000313" key="3">
    <source>
        <dbReference type="EMBL" id="CAK0812855.1"/>
    </source>
</evidence>
<keyword evidence="4" id="KW-1185">Reference proteome</keyword>
<feature type="chain" id="PRO_5047003403" description="Carbamoyltransferase domain-containing protein" evidence="1">
    <location>
        <begin position="17"/>
        <end position="441"/>
    </location>
</feature>
<feature type="domain" description="Carbamoyltransferase" evidence="2">
    <location>
        <begin position="213"/>
        <end position="436"/>
    </location>
</feature>